<gene>
    <name evidence="2" type="ORF">HNQ72_003351</name>
</gene>
<reference evidence="2 3" key="1">
    <citation type="submission" date="2020-08" db="EMBL/GenBank/DDBJ databases">
        <title>Genomic Encyclopedia of Type Strains, Phase IV (KMG-IV): sequencing the most valuable type-strain genomes for metagenomic binning, comparative biology and taxonomic classification.</title>
        <authorList>
            <person name="Goeker M."/>
        </authorList>
    </citation>
    <scope>NUCLEOTIDE SEQUENCE [LARGE SCALE GENOMIC DNA]</scope>
    <source>
        <strain evidence="2 3">DSM 100734</strain>
    </source>
</reference>
<keyword evidence="3" id="KW-1185">Reference proteome</keyword>
<dbReference type="EMBL" id="JACHEG010000003">
    <property type="protein sequence ID" value="MBB6163511.1"/>
    <property type="molecule type" value="Genomic_DNA"/>
</dbReference>
<dbReference type="AlphaFoldDB" id="A0A7X0D1G2"/>
<evidence type="ECO:0008006" key="4">
    <source>
        <dbReference type="Google" id="ProtNLM"/>
    </source>
</evidence>
<proteinExistence type="predicted"/>
<evidence type="ECO:0000313" key="2">
    <source>
        <dbReference type="EMBL" id="MBB6163511.1"/>
    </source>
</evidence>
<protein>
    <recommendedName>
        <fullName evidence="4">Lipoprotein</fullName>
    </recommendedName>
</protein>
<feature type="chain" id="PRO_5031072638" description="Lipoprotein" evidence="1">
    <location>
        <begin position="22"/>
        <end position="106"/>
    </location>
</feature>
<dbReference type="Proteomes" id="UP000547879">
    <property type="component" value="Unassembled WGS sequence"/>
</dbReference>
<name>A0A7X0D1G2_9HYPH</name>
<comment type="caution">
    <text evidence="2">The sequence shown here is derived from an EMBL/GenBank/DDBJ whole genome shotgun (WGS) entry which is preliminary data.</text>
</comment>
<evidence type="ECO:0000313" key="3">
    <source>
        <dbReference type="Proteomes" id="UP000547879"/>
    </source>
</evidence>
<dbReference type="RefSeq" id="WP_183993336.1">
    <property type="nucleotide sequence ID" value="NZ_BMHW01000006.1"/>
</dbReference>
<keyword evidence="1" id="KW-0732">Signal</keyword>
<feature type="signal peptide" evidence="1">
    <location>
        <begin position="1"/>
        <end position="21"/>
    </location>
</feature>
<evidence type="ECO:0000256" key="1">
    <source>
        <dbReference type="SAM" id="SignalP"/>
    </source>
</evidence>
<accession>A0A7X0D1G2</accession>
<sequence>MSRNSIPIRSLFFAVLGAVQASCSVVDGGMASDEAGATKAPVVDAAAASSFKTRSYAFSSAKPVLIALKDEAPEDGDLKGASSYLGSAPYICTPSGFGRKAHCFLR</sequence>
<organism evidence="2 3">
    <name type="scientific">Rhizobium wenxiniae</name>
    <dbReference type="NCBI Taxonomy" id="1737357"/>
    <lineage>
        <taxon>Bacteria</taxon>
        <taxon>Pseudomonadati</taxon>
        <taxon>Pseudomonadota</taxon>
        <taxon>Alphaproteobacteria</taxon>
        <taxon>Hyphomicrobiales</taxon>
        <taxon>Rhizobiaceae</taxon>
        <taxon>Rhizobium/Agrobacterium group</taxon>
        <taxon>Rhizobium</taxon>
    </lineage>
</organism>